<dbReference type="GO" id="GO:0016987">
    <property type="term" value="F:sigma factor activity"/>
    <property type="evidence" value="ECO:0007669"/>
    <property type="project" value="UniProtKB-KW"/>
</dbReference>
<evidence type="ECO:0000259" key="6">
    <source>
        <dbReference type="Pfam" id="PF04542"/>
    </source>
</evidence>
<dbReference type="GO" id="GO:0006352">
    <property type="term" value="P:DNA-templated transcription initiation"/>
    <property type="evidence" value="ECO:0007669"/>
    <property type="project" value="InterPro"/>
</dbReference>
<sequence>MRRRDDTAFVRFVDDRSTQLLRMAYLLSGDQHLAEELVQETLERVYVRWGRLRQGQEMAYARRVLTNLRTDRWRRVRREVVTDELPESAAASRDSTADRDLLLRALGTLADREREIVVLRYYCDQSENSVAECLGISTGTVKSTASRALAKLRTQLDRPEVTR</sequence>
<dbReference type="AlphaFoldDB" id="A0A839N0C6"/>
<evidence type="ECO:0000313" key="9">
    <source>
        <dbReference type="Proteomes" id="UP000559182"/>
    </source>
</evidence>
<dbReference type="Gene3D" id="1.10.10.10">
    <property type="entry name" value="Winged helix-like DNA-binding domain superfamily/Winged helix DNA-binding domain"/>
    <property type="match status" value="1"/>
</dbReference>
<dbReference type="Proteomes" id="UP000559182">
    <property type="component" value="Unassembled WGS sequence"/>
</dbReference>
<dbReference type="EMBL" id="JACHVQ010000001">
    <property type="protein sequence ID" value="MBB2891158.1"/>
    <property type="molecule type" value="Genomic_DNA"/>
</dbReference>
<dbReference type="Gene3D" id="1.10.1740.10">
    <property type="match status" value="1"/>
</dbReference>
<dbReference type="NCBIfam" id="TIGR02983">
    <property type="entry name" value="SigE-fam_strep"/>
    <property type="match status" value="1"/>
</dbReference>
<keyword evidence="4" id="KW-0238">DNA-binding</keyword>
<evidence type="ECO:0000313" key="8">
    <source>
        <dbReference type="EMBL" id="MBB2891158.1"/>
    </source>
</evidence>
<organism evidence="8 9">
    <name type="scientific">Flexivirga oryzae</name>
    <dbReference type="NCBI Taxonomy" id="1794944"/>
    <lineage>
        <taxon>Bacteria</taxon>
        <taxon>Bacillati</taxon>
        <taxon>Actinomycetota</taxon>
        <taxon>Actinomycetes</taxon>
        <taxon>Micrococcales</taxon>
        <taxon>Dermacoccaceae</taxon>
        <taxon>Flexivirga</taxon>
    </lineage>
</organism>
<dbReference type="InterPro" id="IPR039425">
    <property type="entry name" value="RNA_pol_sigma-70-like"/>
</dbReference>
<dbReference type="PANTHER" id="PTHR43133:SF50">
    <property type="entry name" value="ECF RNA POLYMERASE SIGMA FACTOR SIGM"/>
    <property type="match status" value="1"/>
</dbReference>
<comment type="caution">
    <text evidence="8">The sequence shown here is derived from an EMBL/GenBank/DDBJ whole genome shotgun (WGS) entry which is preliminary data.</text>
</comment>
<dbReference type="SUPFAM" id="SSF88659">
    <property type="entry name" value="Sigma3 and sigma4 domains of RNA polymerase sigma factors"/>
    <property type="match status" value="1"/>
</dbReference>
<protein>
    <submittedName>
        <fullName evidence="8">RNA polymerase sigma-70 factor (Sigma-E family)</fullName>
    </submittedName>
</protein>
<gene>
    <name evidence="8" type="ORF">FHU39_001142</name>
</gene>
<dbReference type="InterPro" id="IPR036388">
    <property type="entry name" value="WH-like_DNA-bd_sf"/>
</dbReference>
<reference evidence="8 9" key="1">
    <citation type="submission" date="2020-08" db="EMBL/GenBank/DDBJ databases">
        <title>Sequencing the genomes of 1000 actinobacteria strains.</title>
        <authorList>
            <person name="Klenk H.-P."/>
        </authorList>
    </citation>
    <scope>NUCLEOTIDE SEQUENCE [LARGE SCALE GENOMIC DNA]</scope>
    <source>
        <strain evidence="8 9">DSM 105369</strain>
    </source>
</reference>
<name>A0A839N0C6_9MICO</name>
<keyword evidence="3" id="KW-0731">Sigma factor</keyword>
<evidence type="ECO:0000256" key="2">
    <source>
        <dbReference type="ARBA" id="ARBA00023015"/>
    </source>
</evidence>
<dbReference type="SUPFAM" id="SSF88946">
    <property type="entry name" value="Sigma2 domain of RNA polymerase sigma factors"/>
    <property type="match status" value="1"/>
</dbReference>
<dbReference type="InterPro" id="IPR007627">
    <property type="entry name" value="RNA_pol_sigma70_r2"/>
</dbReference>
<dbReference type="RefSeq" id="WP_183319461.1">
    <property type="nucleotide sequence ID" value="NZ_JACHVQ010000001.1"/>
</dbReference>
<dbReference type="GO" id="GO:0003677">
    <property type="term" value="F:DNA binding"/>
    <property type="evidence" value="ECO:0007669"/>
    <property type="project" value="UniProtKB-KW"/>
</dbReference>
<dbReference type="Pfam" id="PF04542">
    <property type="entry name" value="Sigma70_r2"/>
    <property type="match status" value="1"/>
</dbReference>
<evidence type="ECO:0000256" key="1">
    <source>
        <dbReference type="ARBA" id="ARBA00010641"/>
    </source>
</evidence>
<evidence type="ECO:0000259" key="7">
    <source>
        <dbReference type="Pfam" id="PF04545"/>
    </source>
</evidence>
<comment type="similarity">
    <text evidence="1">Belongs to the sigma-70 factor family. ECF subfamily.</text>
</comment>
<accession>A0A839N0C6</accession>
<evidence type="ECO:0000256" key="4">
    <source>
        <dbReference type="ARBA" id="ARBA00023125"/>
    </source>
</evidence>
<feature type="domain" description="RNA polymerase sigma-70 region 4" evidence="7">
    <location>
        <begin position="105"/>
        <end position="153"/>
    </location>
</feature>
<dbReference type="InterPro" id="IPR013324">
    <property type="entry name" value="RNA_pol_sigma_r3/r4-like"/>
</dbReference>
<evidence type="ECO:0000256" key="3">
    <source>
        <dbReference type="ARBA" id="ARBA00023082"/>
    </source>
</evidence>
<evidence type="ECO:0000256" key="5">
    <source>
        <dbReference type="ARBA" id="ARBA00023163"/>
    </source>
</evidence>
<keyword evidence="2" id="KW-0805">Transcription regulation</keyword>
<dbReference type="InterPro" id="IPR014284">
    <property type="entry name" value="RNA_pol_sigma-70_dom"/>
</dbReference>
<proteinExistence type="inferred from homology"/>
<dbReference type="Pfam" id="PF04545">
    <property type="entry name" value="Sigma70_r4"/>
    <property type="match status" value="1"/>
</dbReference>
<keyword evidence="5" id="KW-0804">Transcription</keyword>
<dbReference type="InterPro" id="IPR014325">
    <property type="entry name" value="RNA_pol_sigma-E_actinobac"/>
</dbReference>
<dbReference type="InterPro" id="IPR007630">
    <property type="entry name" value="RNA_pol_sigma70_r4"/>
</dbReference>
<feature type="domain" description="RNA polymerase sigma-70 region 2" evidence="6">
    <location>
        <begin position="17"/>
        <end position="78"/>
    </location>
</feature>
<dbReference type="PANTHER" id="PTHR43133">
    <property type="entry name" value="RNA POLYMERASE ECF-TYPE SIGMA FACTO"/>
    <property type="match status" value="1"/>
</dbReference>
<dbReference type="CDD" id="cd06171">
    <property type="entry name" value="Sigma70_r4"/>
    <property type="match status" value="1"/>
</dbReference>
<dbReference type="InterPro" id="IPR013325">
    <property type="entry name" value="RNA_pol_sigma_r2"/>
</dbReference>
<keyword evidence="9" id="KW-1185">Reference proteome</keyword>
<dbReference type="NCBIfam" id="TIGR02937">
    <property type="entry name" value="sigma70-ECF"/>
    <property type="match status" value="1"/>
</dbReference>